<proteinExistence type="predicted"/>
<feature type="compositionally biased region" description="Basic and acidic residues" evidence="1">
    <location>
        <begin position="1"/>
        <end position="15"/>
    </location>
</feature>
<evidence type="ECO:0000313" key="2">
    <source>
        <dbReference type="EMBL" id="KAG0005239.1"/>
    </source>
</evidence>
<gene>
    <name evidence="2" type="ORF">BGZ65_011656</name>
</gene>
<dbReference type="Proteomes" id="UP000749646">
    <property type="component" value="Unassembled WGS sequence"/>
</dbReference>
<reference evidence="2" key="1">
    <citation type="journal article" date="2020" name="Fungal Divers.">
        <title>Resolving the Mortierellaceae phylogeny through synthesis of multi-gene phylogenetics and phylogenomics.</title>
        <authorList>
            <person name="Vandepol N."/>
            <person name="Liber J."/>
            <person name="Desiro A."/>
            <person name="Na H."/>
            <person name="Kennedy M."/>
            <person name="Barry K."/>
            <person name="Grigoriev I.V."/>
            <person name="Miller A.N."/>
            <person name="O'Donnell K."/>
            <person name="Stajich J.E."/>
            <person name="Bonito G."/>
        </authorList>
    </citation>
    <scope>NUCLEOTIDE SEQUENCE</scope>
    <source>
        <strain evidence="2">MES-2147</strain>
    </source>
</reference>
<name>A0A9P6SUR8_9FUNG</name>
<evidence type="ECO:0000256" key="1">
    <source>
        <dbReference type="SAM" id="MobiDB-lite"/>
    </source>
</evidence>
<accession>A0A9P6SUR8</accession>
<feature type="region of interest" description="Disordered" evidence="1">
    <location>
        <begin position="1"/>
        <end position="62"/>
    </location>
</feature>
<dbReference type="AlphaFoldDB" id="A0A9P6SUR8"/>
<dbReference type="EMBL" id="JAAAHW010000202">
    <property type="protein sequence ID" value="KAG0005239.1"/>
    <property type="molecule type" value="Genomic_DNA"/>
</dbReference>
<sequence>MTNKRESPESIETGRPKTKQKVQDDEDDASDASHEDAEESVDESDEEPAGATDAPMDVSDEV</sequence>
<evidence type="ECO:0000313" key="3">
    <source>
        <dbReference type="Proteomes" id="UP000749646"/>
    </source>
</evidence>
<organism evidence="2 3">
    <name type="scientific">Modicella reniformis</name>
    <dbReference type="NCBI Taxonomy" id="1440133"/>
    <lineage>
        <taxon>Eukaryota</taxon>
        <taxon>Fungi</taxon>
        <taxon>Fungi incertae sedis</taxon>
        <taxon>Mucoromycota</taxon>
        <taxon>Mortierellomycotina</taxon>
        <taxon>Mortierellomycetes</taxon>
        <taxon>Mortierellales</taxon>
        <taxon>Mortierellaceae</taxon>
        <taxon>Modicella</taxon>
    </lineage>
</organism>
<keyword evidence="3" id="KW-1185">Reference proteome</keyword>
<feature type="compositionally biased region" description="Acidic residues" evidence="1">
    <location>
        <begin position="24"/>
        <end position="48"/>
    </location>
</feature>
<comment type="caution">
    <text evidence="2">The sequence shown here is derived from an EMBL/GenBank/DDBJ whole genome shotgun (WGS) entry which is preliminary data.</text>
</comment>
<protein>
    <submittedName>
        <fullName evidence="2">Uncharacterized protein</fullName>
    </submittedName>
</protein>